<evidence type="ECO:0000313" key="1">
    <source>
        <dbReference type="EMBL" id="KYN44921.1"/>
    </source>
</evidence>
<sequence length="98" mass="11683">TFAPKHIHYDKAVVEIANFLIVRIFNDGYMNFLKIMEIMGIIIDSSAYDLALLRDKVRLRRSKCRPQAQRIQGFERREQRNDFYEVEEGVLYNLEIDD</sequence>
<name>A0A195FWW5_9HYME</name>
<protein>
    <submittedName>
        <fullName evidence="1">Uncharacterized protein</fullName>
    </submittedName>
</protein>
<proteinExistence type="predicted"/>
<evidence type="ECO:0000313" key="2">
    <source>
        <dbReference type="Proteomes" id="UP000078541"/>
    </source>
</evidence>
<reference evidence="1 2" key="1">
    <citation type="submission" date="2016-03" db="EMBL/GenBank/DDBJ databases">
        <title>Trachymyrmex septentrionalis WGS genome.</title>
        <authorList>
            <person name="Nygaard S."/>
            <person name="Hu H."/>
            <person name="Boomsma J."/>
            <person name="Zhang G."/>
        </authorList>
    </citation>
    <scope>NUCLEOTIDE SEQUENCE [LARGE SCALE GENOMIC DNA]</scope>
    <source>
        <strain evidence="1">Tsep2-gDNA-1</strain>
        <tissue evidence="1">Whole body</tissue>
    </source>
</reference>
<dbReference type="Proteomes" id="UP000078541">
    <property type="component" value="Unassembled WGS sequence"/>
</dbReference>
<feature type="non-terminal residue" evidence="1">
    <location>
        <position position="1"/>
    </location>
</feature>
<accession>A0A195FWW5</accession>
<organism evidence="1 2">
    <name type="scientific">Trachymyrmex septentrionalis</name>
    <dbReference type="NCBI Taxonomy" id="34720"/>
    <lineage>
        <taxon>Eukaryota</taxon>
        <taxon>Metazoa</taxon>
        <taxon>Ecdysozoa</taxon>
        <taxon>Arthropoda</taxon>
        <taxon>Hexapoda</taxon>
        <taxon>Insecta</taxon>
        <taxon>Pterygota</taxon>
        <taxon>Neoptera</taxon>
        <taxon>Endopterygota</taxon>
        <taxon>Hymenoptera</taxon>
        <taxon>Apocrita</taxon>
        <taxon>Aculeata</taxon>
        <taxon>Formicoidea</taxon>
        <taxon>Formicidae</taxon>
        <taxon>Myrmicinae</taxon>
        <taxon>Trachymyrmex</taxon>
    </lineage>
</organism>
<dbReference type="EMBL" id="KQ981204">
    <property type="protein sequence ID" value="KYN44921.1"/>
    <property type="molecule type" value="Genomic_DNA"/>
</dbReference>
<keyword evidence="2" id="KW-1185">Reference proteome</keyword>
<dbReference type="STRING" id="34720.A0A195FWW5"/>
<dbReference type="AlphaFoldDB" id="A0A195FWW5"/>
<gene>
    <name evidence="1" type="ORF">ALC56_00573</name>
</gene>